<feature type="transmembrane region" description="Helical" evidence="22">
    <location>
        <begin position="187"/>
        <end position="206"/>
    </location>
</feature>
<comment type="similarity">
    <text evidence="16">Belongs to the SEDS family. FtsW subfamily.</text>
</comment>
<evidence type="ECO:0000313" key="23">
    <source>
        <dbReference type="EMBL" id="HJC72690.1"/>
    </source>
</evidence>
<keyword evidence="6" id="KW-0808">Transferase</keyword>
<dbReference type="GO" id="GO:0009252">
    <property type="term" value="P:peptidoglycan biosynthetic process"/>
    <property type="evidence" value="ECO:0007669"/>
    <property type="project" value="UniProtKB-KW"/>
</dbReference>
<evidence type="ECO:0000313" key="24">
    <source>
        <dbReference type="Proteomes" id="UP000823918"/>
    </source>
</evidence>
<evidence type="ECO:0000256" key="21">
    <source>
        <dbReference type="ARBA" id="ARBA00049966"/>
    </source>
</evidence>
<dbReference type="EC" id="2.4.99.28" evidence="19"/>
<feature type="transmembrane region" description="Helical" evidence="22">
    <location>
        <begin position="363"/>
        <end position="384"/>
    </location>
</feature>
<comment type="function">
    <text evidence="21">Peptidoglycan polymerase that is essential for cell division.</text>
</comment>
<evidence type="ECO:0000256" key="5">
    <source>
        <dbReference type="ARBA" id="ARBA00022676"/>
    </source>
</evidence>
<feature type="transmembrane region" description="Helical" evidence="22">
    <location>
        <begin position="327"/>
        <end position="351"/>
    </location>
</feature>
<dbReference type="GO" id="GO:0071555">
    <property type="term" value="P:cell wall organization"/>
    <property type="evidence" value="ECO:0007669"/>
    <property type="project" value="UniProtKB-KW"/>
</dbReference>
<evidence type="ECO:0000256" key="15">
    <source>
        <dbReference type="ARBA" id="ARBA00033270"/>
    </source>
</evidence>
<dbReference type="NCBIfam" id="TIGR02614">
    <property type="entry name" value="ftsW"/>
    <property type="match status" value="1"/>
</dbReference>
<keyword evidence="12" id="KW-0131">Cell cycle</keyword>
<feature type="transmembrane region" description="Helical" evidence="22">
    <location>
        <begin position="35"/>
        <end position="61"/>
    </location>
</feature>
<evidence type="ECO:0000256" key="8">
    <source>
        <dbReference type="ARBA" id="ARBA00022960"/>
    </source>
</evidence>
<comment type="caution">
    <text evidence="23">The sequence shown here is derived from an EMBL/GenBank/DDBJ whole genome shotgun (WGS) entry which is preliminary data.</text>
</comment>
<feature type="transmembrane region" description="Helical" evidence="22">
    <location>
        <begin position="73"/>
        <end position="91"/>
    </location>
</feature>
<evidence type="ECO:0000256" key="12">
    <source>
        <dbReference type="ARBA" id="ARBA00023306"/>
    </source>
</evidence>
<feature type="transmembrane region" description="Helical" evidence="22">
    <location>
        <begin position="160"/>
        <end position="180"/>
    </location>
</feature>
<dbReference type="GO" id="GO:0005886">
    <property type="term" value="C:plasma membrane"/>
    <property type="evidence" value="ECO:0007669"/>
    <property type="project" value="UniProtKB-SubCell"/>
</dbReference>
<reference evidence="23" key="1">
    <citation type="journal article" date="2021" name="PeerJ">
        <title>Extensive microbial diversity within the chicken gut microbiome revealed by metagenomics and culture.</title>
        <authorList>
            <person name="Gilroy R."/>
            <person name="Ravi A."/>
            <person name="Getino M."/>
            <person name="Pursley I."/>
            <person name="Horton D.L."/>
            <person name="Alikhan N.F."/>
            <person name="Baker D."/>
            <person name="Gharbi K."/>
            <person name="Hall N."/>
            <person name="Watson M."/>
            <person name="Adriaenssens E.M."/>
            <person name="Foster-Nyarko E."/>
            <person name="Jarju S."/>
            <person name="Secka A."/>
            <person name="Antonio M."/>
            <person name="Oren A."/>
            <person name="Chaudhuri R.R."/>
            <person name="La Ragione R."/>
            <person name="Hildebrand F."/>
            <person name="Pallen M.J."/>
        </authorList>
    </citation>
    <scope>NUCLEOTIDE SEQUENCE</scope>
    <source>
        <strain evidence="23">5933</strain>
    </source>
</reference>
<feature type="transmembrane region" description="Helical" evidence="22">
    <location>
        <begin position="97"/>
        <end position="116"/>
    </location>
</feature>
<comment type="subcellular location">
    <subcellularLocation>
        <location evidence="1">Cell membrane</location>
        <topology evidence="1">Multi-pass membrane protein</topology>
    </subcellularLocation>
</comment>
<evidence type="ECO:0000256" key="19">
    <source>
        <dbReference type="ARBA" id="ARBA00044770"/>
    </source>
</evidence>
<keyword evidence="13" id="KW-0961">Cell wall biogenesis/degradation</keyword>
<evidence type="ECO:0000256" key="6">
    <source>
        <dbReference type="ARBA" id="ARBA00022679"/>
    </source>
</evidence>
<comment type="pathway">
    <text evidence="2">Cell wall biogenesis; peptidoglycan biosynthesis.</text>
</comment>
<reference evidence="23" key="2">
    <citation type="submission" date="2021-04" db="EMBL/GenBank/DDBJ databases">
        <authorList>
            <person name="Gilroy R."/>
        </authorList>
    </citation>
    <scope>NUCLEOTIDE SEQUENCE</scope>
    <source>
        <strain evidence="23">5933</strain>
    </source>
</reference>
<protein>
    <recommendedName>
        <fullName evidence="17">Probable peptidoglycan glycosyltransferase FtsW</fullName>
        <ecNumber evidence="19">2.4.99.28</ecNumber>
    </recommendedName>
    <alternativeName>
        <fullName evidence="18">Cell division protein FtsW</fullName>
    </alternativeName>
    <alternativeName>
        <fullName evidence="15">Cell wall polymerase</fullName>
    </alternativeName>
    <alternativeName>
        <fullName evidence="14">Peptidoglycan polymerase</fullName>
    </alternativeName>
</protein>
<evidence type="ECO:0000256" key="22">
    <source>
        <dbReference type="SAM" id="Phobius"/>
    </source>
</evidence>
<evidence type="ECO:0000256" key="10">
    <source>
        <dbReference type="ARBA" id="ARBA00022989"/>
    </source>
</evidence>
<feature type="transmembrane region" description="Helical" evidence="22">
    <location>
        <begin position="288"/>
        <end position="315"/>
    </location>
</feature>
<evidence type="ECO:0000256" key="1">
    <source>
        <dbReference type="ARBA" id="ARBA00004651"/>
    </source>
</evidence>
<evidence type="ECO:0000256" key="9">
    <source>
        <dbReference type="ARBA" id="ARBA00022984"/>
    </source>
</evidence>
<name>A0A9D2Q884_9FIRM</name>
<dbReference type="PANTHER" id="PTHR30474">
    <property type="entry name" value="CELL CYCLE PROTEIN"/>
    <property type="match status" value="1"/>
</dbReference>
<keyword evidence="5" id="KW-0328">Glycosyltransferase</keyword>
<dbReference type="InterPro" id="IPR013437">
    <property type="entry name" value="FtsW"/>
</dbReference>
<accession>A0A9D2Q884</accession>
<feature type="transmembrane region" description="Helical" evidence="22">
    <location>
        <begin position="254"/>
        <end position="272"/>
    </location>
</feature>
<dbReference type="Proteomes" id="UP000823918">
    <property type="component" value="Unassembled WGS sequence"/>
</dbReference>
<dbReference type="PANTHER" id="PTHR30474:SF2">
    <property type="entry name" value="PEPTIDOGLYCAN GLYCOSYLTRANSFERASE FTSW-RELATED"/>
    <property type="match status" value="1"/>
</dbReference>
<proteinExistence type="inferred from homology"/>
<keyword evidence="10 22" id="KW-1133">Transmembrane helix</keyword>
<dbReference type="GO" id="GO:0051301">
    <property type="term" value="P:cell division"/>
    <property type="evidence" value="ECO:0007669"/>
    <property type="project" value="UniProtKB-KW"/>
</dbReference>
<comment type="catalytic activity">
    <reaction evidence="20">
        <text>[GlcNAc-(1-&gt;4)-Mur2Ac(oyl-L-Ala-gamma-D-Glu-L-Lys-D-Ala-D-Ala)](n)-di-trans,octa-cis-undecaprenyl diphosphate + beta-D-GlcNAc-(1-&gt;4)-Mur2Ac(oyl-L-Ala-gamma-D-Glu-L-Lys-D-Ala-D-Ala)-di-trans,octa-cis-undecaprenyl diphosphate = [GlcNAc-(1-&gt;4)-Mur2Ac(oyl-L-Ala-gamma-D-Glu-L-Lys-D-Ala-D-Ala)](n+1)-di-trans,octa-cis-undecaprenyl diphosphate + di-trans,octa-cis-undecaprenyl diphosphate + H(+)</text>
        <dbReference type="Rhea" id="RHEA:23708"/>
        <dbReference type="Rhea" id="RHEA-COMP:9602"/>
        <dbReference type="Rhea" id="RHEA-COMP:9603"/>
        <dbReference type="ChEBI" id="CHEBI:15378"/>
        <dbReference type="ChEBI" id="CHEBI:58405"/>
        <dbReference type="ChEBI" id="CHEBI:60033"/>
        <dbReference type="ChEBI" id="CHEBI:78435"/>
        <dbReference type="EC" id="2.4.99.28"/>
    </reaction>
</comment>
<dbReference type="AlphaFoldDB" id="A0A9D2Q884"/>
<keyword evidence="9" id="KW-0573">Peptidoglycan synthesis</keyword>
<keyword evidence="8" id="KW-0133">Cell shape</keyword>
<keyword evidence="7 22" id="KW-0812">Transmembrane</keyword>
<feature type="transmembrane region" description="Helical" evidence="22">
    <location>
        <begin position="212"/>
        <end position="233"/>
    </location>
</feature>
<evidence type="ECO:0000256" key="17">
    <source>
        <dbReference type="ARBA" id="ARBA00041185"/>
    </source>
</evidence>
<keyword evidence="11 22" id="KW-0472">Membrane</keyword>
<evidence type="ECO:0000256" key="7">
    <source>
        <dbReference type="ARBA" id="ARBA00022692"/>
    </source>
</evidence>
<keyword evidence="3" id="KW-1003">Cell membrane</keyword>
<dbReference type="GO" id="GO:0032153">
    <property type="term" value="C:cell division site"/>
    <property type="evidence" value="ECO:0007669"/>
    <property type="project" value="TreeGrafter"/>
</dbReference>
<evidence type="ECO:0000256" key="3">
    <source>
        <dbReference type="ARBA" id="ARBA00022475"/>
    </source>
</evidence>
<dbReference type="GO" id="GO:0008360">
    <property type="term" value="P:regulation of cell shape"/>
    <property type="evidence" value="ECO:0007669"/>
    <property type="project" value="UniProtKB-KW"/>
</dbReference>
<evidence type="ECO:0000256" key="11">
    <source>
        <dbReference type="ARBA" id="ARBA00023136"/>
    </source>
</evidence>
<organism evidence="23 24">
    <name type="scientific">Candidatus Ruthenibacterium merdavium</name>
    <dbReference type="NCBI Taxonomy" id="2838752"/>
    <lineage>
        <taxon>Bacteria</taxon>
        <taxon>Bacillati</taxon>
        <taxon>Bacillota</taxon>
        <taxon>Clostridia</taxon>
        <taxon>Eubacteriales</taxon>
        <taxon>Oscillospiraceae</taxon>
        <taxon>Ruthenibacterium</taxon>
    </lineage>
</organism>
<dbReference type="GO" id="GO:0015648">
    <property type="term" value="F:lipid-linked peptidoglycan transporter activity"/>
    <property type="evidence" value="ECO:0007669"/>
    <property type="project" value="TreeGrafter"/>
</dbReference>
<dbReference type="Pfam" id="PF01098">
    <property type="entry name" value="FTSW_RODA_SPOVE"/>
    <property type="match status" value="1"/>
</dbReference>
<keyword evidence="4" id="KW-0132">Cell division</keyword>
<dbReference type="EMBL" id="DWWA01000038">
    <property type="protein sequence ID" value="HJC72690.1"/>
    <property type="molecule type" value="Genomic_DNA"/>
</dbReference>
<gene>
    <name evidence="23" type="primary">ftsW</name>
    <name evidence="23" type="ORF">H9698_07850</name>
</gene>
<sequence length="393" mass="43532">MPEQAKRLKETALRNKKLMEPIGLRFVHEPLDRPFAIIVLILVVMGLIMMFSASFVDGYYYEGDGYIYIKKQAPLALIGLIAMYVASRLDYHIWKRFAWPLMGVTYVLLVLVLFMGRTKGTKRWIYIGGFNFQPSEIAKFAVIVLFAHIISANYKKMKTLTYGVFPFVLILASLAGLLLLEPHLSGTLLIFSIGFVMMLVGGTRLIWFGAAIGLLVAGIASAIIIKPDLVWYAQDRLRYWLDPWQDPLGLGHQVIQSIYAIGSGGLFGLGIGNSRQKHLYLPEPQNDFIFAIVCEELGFIGALMVIFLFIALMWRGAVIACKAKDRFGSMLVVGIITQVTVQAALNIAVVTKTIPNTGISLPFFSYGGTSLMMLLGEMGVVLSVSRQSSINTG</sequence>
<evidence type="ECO:0000256" key="14">
    <source>
        <dbReference type="ARBA" id="ARBA00032370"/>
    </source>
</evidence>
<evidence type="ECO:0000256" key="13">
    <source>
        <dbReference type="ARBA" id="ARBA00023316"/>
    </source>
</evidence>
<evidence type="ECO:0000256" key="18">
    <source>
        <dbReference type="ARBA" id="ARBA00041418"/>
    </source>
</evidence>
<dbReference type="GO" id="GO:0008955">
    <property type="term" value="F:peptidoglycan glycosyltransferase activity"/>
    <property type="evidence" value="ECO:0007669"/>
    <property type="project" value="UniProtKB-EC"/>
</dbReference>
<evidence type="ECO:0000256" key="16">
    <source>
        <dbReference type="ARBA" id="ARBA00038053"/>
    </source>
</evidence>
<dbReference type="InterPro" id="IPR001182">
    <property type="entry name" value="FtsW/RodA"/>
</dbReference>
<evidence type="ECO:0000256" key="2">
    <source>
        <dbReference type="ARBA" id="ARBA00004752"/>
    </source>
</evidence>
<evidence type="ECO:0000256" key="20">
    <source>
        <dbReference type="ARBA" id="ARBA00049902"/>
    </source>
</evidence>
<evidence type="ECO:0000256" key="4">
    <source>
        <dbReference type="ARBA" id="ARBA00022618"/>
    </source>
</evidence>